<evidence type="ECO:0000313" key="2">
    <source>
        <dbReference type="Proteomes" id="UP000094056"/>
    </source>
</evidence>
<dbReference type="SUPFAM" id="SSF102588">
    <property type="entry name" value="LmbE-like"/>
    <property type="match status" value="1"/>
</dbReference>
<proteinExistence type="predicted"/>
<protein>
    <submittedName>
        <fullName evidence="1">LmbE family protein</fullName>
    </submittedName>
</protein>
<dbReference type="PANTHER" id="PTHR12993">
    <property type="entry name" value="N-ACETYLGLUCOSAMINYL-PHOSPHATIDYLINOSITOL DE-N-ACETYLASE-RELATED"/>
    <property type="match status" value="1"/>
</dbReference>
<dbReference type="EMBL" id="MAYW01000031">
    <property type="protein sequence ID" value="ODS33334.1"/>
    <property type="molecule type" value="Genomic_DNA"/>
</dbReference>
<gene>
    <name evidence="1" type="ORF">SCARUB_01514</name>
</gene>
<comment type="caution">
    <text evidence="1">The sequence shown here is derived from an EMBL/GenBank/DDBJ whole genome shotgun (WGS) entry which is preliminary data.</text>
</comment>
<organism evidence="1 2">
    <name type="scientific">Candidatus Scalindua rubra</name>
    <dbReference type="NCBI Taxonomy" id="1872076"/>
    <lineage>
        <taxon>Bacteria</taxon>
        <taxon>Pseudomonadati</taxon>
        <taxon>Planctomycetota</taxon>
        <taxon>Candidatus Brocadiia</taxon>
        <taxon>Candidatus Brocadiales</taxon>
        <taxon>Candidatus Scalinduaceae</taxon>
        <taxon>Candidatus Scalindua</taxon>
    </lineage>
</organism>
<dbReference type="NCBIfam" id="TIGR04001">
    <property type="entry name" value="thiol_BshB1"/>
    <property type="match status" value="1"/>
</dbReference>
<dbReference type="InterPro" id="IPR003737">
    <property type="entry name" value="GlcNAc_PI_deacetylase-related"/>
</dbReference>
<dbReference type="PANTHER" id="PTHR12993:SF30">
    <property type="entry name" value="N-ACETYL-ALPHA-D-GLUCOSAMINYL L-MALATE DEACETYLASE 1"/>
    <property type="match status" value="1"/>
</dbReference>
<dbReference type="Gene3D" id="3.40.50.10320">
    <property type="entry name" value="LmbE-like"/>
    <property type="match status" value="1"/>
</dbReference>
<dbReference type="GO" id="GO:0016811">
    <property type="term" value="F:hydrolase activity, acting on carbon-nitrogen (but not peptide) bonds, in linear amides"/>
    <property type="evidence" value="ECO:0007669"/>
    <property type="project" value="TreeGrafter"/>
</dbReference>
<dbReference type="Pfam" id="PF02585">
    <property type="entry name" value="PIG-L"/>
    <property type="match status" value="1"/>
</dbReference>
<dbReference type="Proteomes" id="UP000094056">
    <property type="component" value="Unassembled WGS sequence"/>
</dbReference>
<name>A0A1E3XEG1_9BACT</name>
<dbReference type="AlphaFoldDB" id="A0A1E3XEG1"/>
<evidence type="ECO:0000313" key="1">
    <source>
        <dbReference type="EMBL" id="ODS33334.1"/>
    </source>
</evidence>
<reference evidence="1 2" key="1">
    <citation type="submission" date="2016-07" db="EMBL/GenBank/DDBJ databases">
        <title>Draft genome of Scalindua rubra, obtained from a brine-seawater interface in the Red Sea, sheds light on salt adaptation in anammox bacteria.</title>
        <authorList>
            <person name="Speth D.R."/>
            <person name="Lagkouvardos I."/>
            <person name="Wang Y."/>
            <person name="Qian P.-Y."/>
            <person name="Dutilh B.E."/>
            <person name="Jetten M.S."/>
        </authorList>
    </citation>
    <scope>NUCLEOTIDE SEQUENCE [LARGE SCALE GENOMIC DNA]</scope>
    <source>
        <strain evidence="1">BSI-1</strain>
    </source>
</reference>
<accession>A0A1E3XEG1</accession>
<dbReference type="GO" id="GO:0019213">
    <property type="term" value="F:deacetylase activity"/>
    <property type="evidence" value="ECO:0007669"/>
    <property type="project" value="InterPro"/>
</dbReference>
<sequence length="232" mass="26827">MIDSKLIILAISPHPDDVEGGMGGGIIKFLKLGHEVHVVDLTDGEPTPHGTIEIRRKECEKATDLLGLTSRITLDFPNRYLFDNVETRKKVTEVIRRVRPDILFLPYWEDAHPDHIQTTQIGEAARFYAKLTKTDMAGEPWYPKRVFYYLWSHLKVHLSPAFIIDISDEFEKKVEVVKSYKSQFAFNEERWKHINGLLHAYGQYFGALIGTRYGEPFASREKLGLRDIRELI</sequence>
<dbReference type="InterPro" id="IPR023842">
    <property type="entry name" value="Bacillithiol_biosynth_BshB1"/>
</dbReference>
<dbReference type="GO" id="GO:0071793">
    <property type="term" value="P:bacillithiol biosynthetic process"/>
    <property type="evidence" value="ECO:0007669"/>
    <property type="project" value="InterPro"/>
</dbReference>
<dbReference type="InterPro" id="IPR024078">
    <property type="entry name" value="LmbE-like_dom_sf"/>
</dbReference>
<dbReference type="PATRIC" id="fig|1872076.5.peg.1772"/>